<accession>A0A9Q3VQL6</accession>
<dbReference type="PROSITE" id="PS51257">
    <property type="entry name" value="PROKAR_LIPOPROTEIN"/>
    <property type="match status" value="1"/>
</dbReference>
<comment type="caution">
    <text evidence="2">The sequence shown here is derived from an EMBL/GenBank/DDBJ whole genome shotgun (WGS) entry which is preliminary data.</text>
</comment>
<name>A0A9Q3VQL6_9ACTN</name>
<protein>
    <recommendedName>
        <fullName evidence="4">Lipoprotein</fullName>
    </recommendedName>
</protein>
<dbReference type="EMBL" id="JAJSBI010000010">
    <property type="protein sequence ID" value="MCD9876032.1"/>
    <property type="molecule type" value="Genomic_DNA"/>
</dbReference>
<proteinExistence type="predicted"/>
<reference evidence="2" key="1">
    <citation type="submission" date="2021-12" db="EMBL/GenBank/DDBJ databases">
        <authorList>
            <person name="Lee J.-H."/>
            <person name="Kim S.-B."/>
        </authorList>
    </citation>
    <scope>NUCLEOTIDE SEQUENCE</scope>
    <source>
        <strain evidence="2">NR30</strain>
    </source>
</reference>
<evidence type="ECO:0008006" key="4">
    <source>
        <dbReference type="Google" id="ProtNLM"/>
    </source>
</evidence>
<evidence type="ECO:0000256" key="1">
    <source>
        <dbReference type="SAM" id="MobiDB-lite"/>
    </source>
</evidence>
<evidence type="ECO:0000313" key="3">
    <source>
        <dbReference type="Proteomes" id="UP001108029"/>
    </source>
</evidence>
<evidence type="ECO:0000313" key="2">
    <source>
        <dbReference type="EMBL" id="MCD9876032.1"/>
    </source>
</evidence>
<organism evidence="2 3">
    <name type="scientific">Streptomyces guryensis</name>
    <dbReference type="NCBI Taxonomy" id="2886947"/>
    <lineage>
        <taxon>Bacteria</taxon>
        <taxon>Bacillati</taxon>
        <taxon>Actinomycetota</taxon>
        <taxon>Actinomycetes</taxon>
        <taxon>Kitasatosporales</taxon>
        <taxon>Streptomycetaceae</taxon>
        <taxon>Streptomyces</taxon>
    </lineage>
</organism>
<keyword evidence="3" id="KW-1185">Reference proteome</keyword>
<feature type="region of interest" description="Disordered" evidence="1">
    <location>
        <begin position="28"/>
        <end position="60"/>
    </location>
</feature>
<feature type="compositionally biased region" description="Basic and acidic residues" evidence="1">
    <location>
        <begin position="49"/>
        <end position="60"/>
    </location>
</feature>
<dbReference type="Proteomes" id="UP001108029">
    <property type="component" value="Unassembled WGS sequence"/>
</dbReference>
<dbReference type="AlphaFoldDB" id="A0A9Q3VQL6"/>
<dbReference type="RefSeq" id="WP_232650228.1">
    <property type="nucleotide sequence ID" value="NZ_JAJSBI010000010.1"/>
</dbReference>
<sequence>MPARPPRTRLLAATALVLAVFALTGCRDGKGLKDEGPATTHSLHTKRPPGREQPDGLDAR</sequence>
<gene>
    <name evidence="2" type="ORF">LJ657_20700</name>
</gene>